<evidence type="ECO:0000313" key="3">
    <source>
        <dbReference type="Proteomes" id="UP001283109"/>
    </source>
</evidence>
<comment type="caution">
    <text evidence="2">The sequence shown here is derived from an EMBL/GenBank/DDBJ whole genome shotgun (WGS) entry which is preliminary data.</text>
</comment>
<protein>
    <submittedName>
        <fullName evidence="2">Uncharacterized protein</fullName>
    </submittedName>
</protein>
<reference evidence="2 3" key="1">
    <citation type="submission" date="2023-11" db="EMBL/GenBank/DDBJ databases">
        <title>Draft genome sequence of Microbacterium arthrosphaerae JCM 30492.</title>
        <authorList>
            <person name="Zhang G."/>
            <person name="Ding Y."/>
        </authorList>
    </citation>
    <scope>NUCLEOTIDE SEQUENCE [LARGE SCALE GENOMIC DNA]</scope>
    <source>
        <strain evidence="2 3">JCM 30492</strain>
    </source>
</reference>
<gene>
    <name evidence="2" type="ORF">R8Z58_10690</name>
</gene>
<evidence type="ECO:0000313" key="2">
    <source>
        <dbReference type="EMBL" id="MDW4573236.1"/>
    </source>
</evidence>
<dbReference type="EMBL" id="JAWQEV010000003">
    <property type="protein sequence ID" value="MDW4573236.1"/>
    <property type="molecule type" value="Genomic_DNA"/>
</dbReference>
<feature type="compositionally biased region" description="Basic and acidic residues" evidence="1">
    <location>
        <begin position="1"/>
        <end position="19"/>
    </location>
</feature>
<proteinExistence type="predicted"/>
<feature type="region of interest" description="Disordered" evidence="1">
    <location>
        <begin position="118"/>
        <end position="146"/>
    </location>
</feature>
<name>A0ABU4H1N5_9MICO</name>
<keyword evidence="3" id="KW-1185">Reference proteome</keyword>
<organism evidence="2 3">
    <name type="scientific">Microbacterium arthrosphaerae</name>
    <dbReference type="NCBI Taxonomy" id="792652"/>
    <lineage>
        <taxon>Bacteria</taxon>
        <taxon>Bacillati</taxon>
        <taxon>Actinomycetota</taxon>
        <taxon>Actinomycetes</taxon>
        <taxon>Micrococcales</taxon>
        <taxon>Microbacteriaceae</taxon>
        <taxon>Microbacterium</taxon>
    </lineage>
</organism>
<dbReference type="Proteomes" id="UP001283109">
    <property type="component" value="Unassembled WGS sequence"/>
</dbReference>
<sequence>MSEHPLHRFDVRTAADGKRRSGMTEVVGRDPREGRVLGLRCAHRLREPAIPGRRQLDVPMPIAEQKLLRHFAGRLRGKRRRQKLGIRDRPRPVRLRRTHVHLEGDEHSVLLDLHPAPSRIDMADPQSGRLTPSQTRIREEEHQGGVSGLVSEELHLRVSEVVPSGCSRLRRQLDVAGDVAADPPVADGRIEDAGQDPVRAPDGGGTPGDTRHPDLHFRVPNAAERPTPPLRLDVLLPRRLQRSHRRRLQHAFPLLQPLTTEIADRHASVRRVDVFTARLGELQLGEPQFGVSLGLEASLRGLRVVRTPV</sequence>
<evidence type="ECO:0000256" key="1">
    <source>
        <dbReference type="SAM" id="MobiDB-lite"/>
    </source>
</evidence>
<accession>A0ABU4H1N5</accession>
<feature type="region of interest" description="Disordered" evidence="1">
    <location>
        <begin position="1"/>
        <end position="29"/>
    </location>
</feature>
<feature type="region of interest" description="Disordered" evidence="1">
    <location>
        <begin position="180"/>
        <end position="212"/>
    </location>
</feature>